<keyword evidence="5" id="KW-0560">Oxidoreductase</keyword>
<evidence type="ECO:0000256" key="5">
    <source>
        <dbReference type="ARBA" id="ARBA00023002"/>
    </source>
</evidence>
<dbReference type="Pfam" id="PF18132">
    <property type="entry name" value="Tyrosinase_C"/>
    <property type="match status" value="1"/>
</dbReference>
<dbReference type="SUPFAM" id="SSF48056">
    <property type="entry name" value="Di-copper centre-containing domain"/>
    <property type="match status" value="1"/>
</dbReference>
<evidence type="ECO:0000256" key="6">
    <source>
        <dbReference type="ARBA" id="ARBA00023008"/>
    </source>
</evidence>
<comment type="cofactor">
    <cofactor evidence="1">
        <name>Cu(2+)</name>
        <dbReference type="ChEBI" id="CHEBI:29036"/>
    </cofactor>
</comment>
<dbReference type="GO" id="GO:0004503">
    <property type="term" value="F:tyrosinase activity"/>
    <property type="evidence" value="ECO:0007669"/>
    <property type="project" value="UniProtKB-EC"/>
</dbReference>
<dbReference type="EC" id="1.14.18.1" evidence="3"/>
<evidence type="ECO:0000256" key="7">
    <source>
        <dbReference type="ARBA" id="ARBA00023033"/>
    </source>
</evidence>
<dbReference type="InterPro" id="IPR008922">
    <property type="entry name" value="Di-copper_centre_dom_sf"/>
</dbReference>
<reference evidence="13" key="1">
    <citation type="journal article" date="2023" name="Mol. Phylogenet. Evol.">
        <title>Genome-scale phylogeny and comparative genomics of the fungal order Sordariales.</title>
        <authorList>
            <person name="Hensen N."/>
            <person name="Bonometti L."/>
            <person name="Westerberg I."/>
            <person name="Brannstrom I.O."/>
            <person name="Guillou S."/>
            <person name="Cros-Aarteil S."/>
            <person name="Calhoun S."/>
            <person name="Haridas S."/>
            <person name="Kuo A."/>
            <person name="Mondo S."/>
            <person name="Pangilinan J."/>
            <person name="Riley R."/>
            <person name="LaButti K."/>
            <person name="Andreopoulos B."/>
            <person name="Lipzen A."/>
            <person name="Chen C."/>
            <person name="Yan M."/>
            <person name="Daum C."/>
            <person name="Ng V."/>
            <person name="Clum A."/>
            <person name="Steindorff A."/>
            <person name="Ohm R.A."/>
            <person name="Martin F."/>
            <person name="Silar P."/>
            <person name="Natvig D.O."/>
            <person name="Lalanne C."/>
            <person name="Gautier V."/>
            <person name="Ament-Velasquez S.L."/>
            <person name="Kruys A."/>
            <person name="Hutchinson M.I."/>
            <person name="Powell A.J."/>
            <person name="Barry K."/>
            <person name="Miller A.N."/>
            <person name="Grigoriev I.V."/>
            <person name="Debuchy R."/>
            <person name="Gladieux P."/>
            <person name="Hiltunen Thoren M."/>
            <person name="Johannesson H."/>
        </authorList>
    </citation>
    <scope>NUCLEOTIDE SEQUENCE</scope>
    <source>
        <strain evidence="13">CBS 118394</strain>
    </source>
</reference>
<dbReference type="Pfam" id="PF00264">
    <property type="entry name" value="Tyrosinase"/>
    <property type="match status" value="1"/>
</dbReference>
<dbReference type="Proteomes" id="UP001283341">
    <property type="component" value="Unassembled WGS sequence"/>
</dbReference>
<organism evidence="13 14">
    <name type="scientific">Apodospora peruviana</name>
    <dbReference type="NCBI Taxonomy" id="516989"/>
    <lineage>
        <taxon>Eukaryota</taxon>
        <taxon>Fungi</taxon>
        <taxon>Dikarya</taxon>
        <taxon>Ascomycota</taxon>
        <taxon>Pezizomycotina</taxon>
        <taxon>Sordariomycetes</taxon>
        <taxon>Sordariomycetidae</taxon>
        <taxon>Sordariales</taxon>
        <taxon>Lasiosphaeriaceae</taxon>
        <taxon>Apodospora</taxon>
    </lineage>
</organism>
<dbReference type="PANTHER" id="PTHR11474">
    <property type="entry name" value="TYROSINASE FAMILY MEMBER"/>
    <property type="match status" value="1"/>
</dbReference>
<proteinExistence type="inferred from homology"/>
<evidence type="ECO:0000256" key="3">
    <source>
        <dbReference type="ARBA" id="ARBA00011906"/>
    </source>
</evidence>
<keyword evidence="8" id="KW-0470">Melanin biosynthesis</keyword>
<evidence type="ECO:0000256" key="2">
    <source>
        <dbReference type="ARBA" id="ARBA00009928"/>
    </source>
</evidence>
<evidence type="ECO:0000256" key="10">
    <source>
        <dbReference type="ARBA" id="ARBA00048881"/>
    </source>
</evidence>
<dbReference type="Gene3D" id="2.60.310.20">
    <property type="match status" value="1"/>
</dbReference>
<comment type="similarity">
    <text evidence="2">Belongs to the tyrosinase family.</text>
</comment>
<evidence type="ECO:0000313" key="13">
    <source>
        <dbReference type="EMBL" id="KAK3314031.1"/>
    </source>
</evidence>
<dbReference type="PANTHER" id="PTHR11474:SF76">
    <property type="entry name" value="SHKT DOMAIN-CONTAINING PROTEIN"/>
    <property type="match status" value="1"/>
</dbReference>
<comment type="catalytic activity">
    <reaction evidence="9">
        <text>2 L-dopa + O2 = 2 L-dopaquinone + 2 H2O</text>
        <dbReference type="Rhea" id="RHEA:34287"/>
        <dbReference type="ChEBI" id="CHEBI:15377"/>
        <dbReference type="ChEBI" id="CHEBI:15379"/>
        <dbReference type="ChEBI" id="CHEBI:57504"/>
        <dbReference type="ChEBI" id="CHEBI:57924"/>
        <dbReference type="EC" id="1.14.18.1"/>
    </reaction>
</comment>
<dbReference type="PRINTS" id="PR00092">
    <property type="entry name" value="TYROSINASE"/>
</dbReference>
<comment type="caution">
    <text evidence="13">The sequence shown here is derived from an EMBL/GenBank/DDBJ whole genome shotgun (WGS) entry which is preliminary data.</text>
</comment>
<feature type="region of interest" description="Disordered" evidence="11">
    <location>
        <begin position="621"/>
        <end position="644"/>
    </location>
</feature>
<keyword evidence="4" id="KW-0479">Metal-binding</keyword>
<dbReference type="GO" id="GO:0046872">
    <property type="term" value="F:metal ion binding"/>
    <property type="evidence" value="ECO:0007669"/>
    <property type="project" value="UniProtKB-KW"/>
</dbReference>
<dbReference type="GO" id="GO:0042438">
    <property type="term" value="P:melanin biosynthetic process"/>
    <property type="evidence" value="ECO:0007669"/>
    <property type="project" value="UniProtKB-KW"/>
</dbReference>
<keyword evidence="7" id="KW-0503">Monooxygenase</keyword>
<keyword evidence="6" id="KW-0186">Copper</keyword>
<dbReference type="InterPro" id="IPR050316">
    <property type="entry name" value="Tyrosinase/Hemocyanin"/>
</dbReference>
<dbReference type="AlphaFoldDB" id="A0AAE0HXX2"/>
<evidence type="ECO:0000256" key="11">
    <source>
        <dbReference type="SAM" id="MobiDB-lite"/>
    </source>
</evidence>
<dbReference type="Gene3D" id="1.10.1280.10">
    <property type="entry name" value="Di-copper center containing domain from catechol oxidase"/>
    <property type="match status" value="1"/>
</dbReference>
<feature type="domain" description="Tyrosinase copper-binding" evidence="12">
    <location>
        <begin position="275"/>
        <end position="286"/>
    </location>
</feature>
<dbReference type="InterPro" id="IPR041640">
    <property type="entry name" value="Tyrosinase_C"/>
</dbReference>
<evidence type="ECO:0000256" key="8">
    <source>
        <dbReference type="ARBA" id="ARBA00023101"/>
    </source>
</evidence>
<evidence type="ECO:0000259" key="12">
    <source>
        <dbReference type="PROSITE" id="PS00498"/>
    </source>
</evidence>
<sequence>MVFTLPEEPVVVTGIKGPVTQRLEIRDLMRNKPMWYLFLKGLQSFQKEDAKLLRSYYAISGIHGRPYTPYNEVVGRELREDEIGNVGGYCAHTSIVFATWHRPFLALFEQELYQHVLKEAAKLNDPTGVYQEAAKAVRLPYWDWALPKSQQPEFWPKVFDAPTIKVDGFPTVDPNPLATFSRKSLSINPGEEWAFSRDRTTRQLDLGTKLGQAVNARNTSVSKLMFTDTDWLTFSNNGYVKSQDPSQFFSIEEVHDKIHGEIGGTMGSITTSAFDPVFWLHHCNIDRLTALRQAIRPHAYIDEKGQDVGRNGTNFVSQRGDVQNNKTPLKPFWRTSPTAADAASTAKYDAVFWNSQQVENTQVFGYTYPETFDRSKVRDVDKFAVIVASRARDLYNADLRPRSTPGVFARRAPAQVSLAAQKPLIVEKIPAEVTVAEVAPDSTTPQVEALEITLSEMQPTEAVPPRDPSDLIEDNNTYTDWSVNIRATKHILGKPYQVIVFDGPFNPDPARWTSEYNKVDTVAVLGQGGDTACAKCREDQAHDQSVAGEVSLTSALIQDYMEGQLASLKPEDVVPFLTDNLHWRVLVDGVTDVPREQVPGLVVCVSSTTVSFDEHGIPRYSTEHTLHPGITDGRPAGLNAGEEP</sequence>
<evidence type="ECO:0000256" key="1">
    <source>
        <dbReference type="ARBA" id="ARBA00001973"/>
    </source>
</evidence>
<name>A0AAE0HXX2_9PEZI</name>
<comment type="catalytic activity">
    <reaction evidence="10">
        <text>L-tyrosine + O2 = L-dopaquinone + H2O</text>
        <dbReference type="Rhea" id="RHEA:18117"/>
        <dbReference type="ChEBI" id="CHEBI:15377"/>
        <dbReference type="ChEBI" id="CHEBI:15379"/>
        <dbReference type="ChEBI" id="CHEBI:57924"/>
        <dbReference type="ChEBI" id="CHEBI:58315"/>
        <dbReference type="EC" id="1.14.18.1"/>
    </reaction>
</comment>
<dbReference type="InterPro" id="IPR002227">
    <property type="entry name" value="Tyrosinase_Cu-bd"/>
</dbReference>
<evidence type="ECO:0000313" key="14">
    <source>
        <dbReference type="Proteomes" id="UP001283341"/>
    </source>
</evidence>
<accession>A0AAE0HXX2</accession>
<evidence type="ECO:0000256" key="9">
    <source>
        <dbReference type="ARBA" id="ARBA00048233"/>
    </source>
</evidence>
<keyword evidence="14" id="KW-1185">Reference proteome</keyword>
<evidence type="ECO:0000256" key="4">
    <source>
        <dbReference type="ARBA" id="ARBA00022723"/>
    </source>
</evidence>
<dbReference type="PROSITE" id="PS00498">
    <property type="entry name" value="TYROSINASE_2"/>
    <property type="match status" value="1"/>
</dbReference>
<protein>
    <recommendedName>
        <fullName evidence="3">tyrosinase</fullName>
        <ecNumber evidence="3">1.14.18.1</ecNumber>
    </recommendedName>
</protein>
<gene>
    <name evidence="13" type="ORF">B0H66DRAFT_537281</name>
</gene>
<reference evidence="13" key="2">
    <citation type="submission" date="2023-06" db="EMBL/GenBank/DDBJ databases">
        <authorList>
            <consortium name="Lawrence Berkeley National Laboratory"/>
            <person name="Haridas S."/>
            <person name="Hensen N."/>
            <person name="Bonometti L."/>
            <person name="Westerberg I."/>
            <person name="Brannstrom I.O."/>
            <person name="Guillou S."/>
            <person name="Cros-Aarteil S."/>
            <person name="Calhoun S."/>
            <person name="Kuo A."/>
            <person name="Mondo S."/>
            <person name="Pangilinan J."/>
            <person name="Riley R."/>
            <person name="Labutti K."/>
            <person name="Andreopoulos B."/>
            <person name="Lipzen A."/>
            <person name="Chen C."/>
            <person name="Yanf M."/>
            <person name="Daum C."/>
            <person name="Ng V."/>
            <person name="Clum A."/>
            <person name="Steindorff A."/>
            <person name="Ohm R."/>
            <person name="Martin F."/>
            <person name="Silar P."/>
            <person name="Natvig D."/>
            <person name="Lalanne C."/>
            <person name="Gautier V."/>
            <person name="Ament-Velasquez S.L."/>
            <person name="Kruys A."/>
            <person name="Hutchinson M.I."/>
            <person name="Powell A.J."/>
            <person name="Barry K."/>
            <person name="Miller A.N."/>
            <person name="Grigoriev I.V."/>
            <person name="Debuchy R."/>
            <person name="Gladieux P."/>
            <person name="Thoren M.H."/>
            <person name="Johannesson H."/>
        </authorList>
    </citation>
    <scope>NUCLEOTIDE SEQUENCE</scope>
    <source>
        <strain evidence="13">CBS 118394</strain>
    </source>
</reference>
<dbReference type="EMBL" id="JAUEDM010000007">
    <property type="protein sequence ID" value="KAK3314031.1"/>
    <property type="molecule type" value="Genomic_DNA"/>
</dbReference>